<dbReference type="AlphaFoldDB" id="A0A067TXF7"/>
<dbReference type="Proteomes" id="UP000027222">
    <property type="component" value="Unassembled WGS sequence"/>
</dbReference>
<sequence length="220" mass="24715">MAEQISHFRDHNTDTGHGDEFEARADRRVKAIPYFKTLTTTTLVFSALTLILLITNFVLLKYGQYNYTRRAIPTVEMLGLFMFVSLTFSVINVLVDLPIILNFVVDIVVTTVTIIWAVRVLYEVPWVVHSDLLGLSGACPRFFHLKLNVDLSSYSALYIALLALLLFSTKFWKRPLSLNLPNGKVTLEINLKYIKRGSVTTGDGQTAEDSSVSGHGPLYL</sequence>
<organism evidence="3 4">
    <name type="scientific">Galerina marginata (strain CBS 339.88)</name>
    <dbReference type="NCBI Taxonomy" id="685588"/>
    <lineage>
        <taxon>Eukaryota</taxon>
        <taxon>Fungi</taxon>
        <taxon>Dikarya</taxon>
        <taxon>Basidiomycota</taxon>
        <taxon>Agaricomycotina</taxon>
        <taxon>Agaricomycetes</taxon>
        <taxon>Agaricomycetidae</taxon>
        <taxon>Agaricales</taxon>
        <taxon>Agaricineae</taxon>
        <taxon>Strophariaceae</taxon>
        <taxon>Galerina</taxon>
    </lineage>
</organism>
<keyword evidence="2" id="KW-1133">Transmembrane helix</keyword>
<keyword evidence="2" id="KW-0472">Membrane</keyword>
<accession>A0A067TXF7</accession>
<keyword evidence="4" id="KW-1185">Reference proteome</keyword>
<evidence type="ECO:0000313" key="4">
    <source>
        <dbReference type="Proteomes" id="UP000027222"/>
    </source>
</evidence>
<evidence type="ECO:0000256" key="1">
    <source>
        <dbReference type="SAM" id="MobiDB-lite"/>
    </source>
</evidence>
<evidence type="ECO:0000256" key="2">
    <source>
        <dbReference type="SAM" id="Phobius"/>
    </source>
</evidence>
<gene>
    <name evidence="3" type="ORF">GALMADRAFT_133918</name>
</gene>
<proteinExistence type="predicted"/>
<protein>
    <submittedName>
        <fullName evidence="3">Uncharacterized protein</fullName>
    </submittedName>
</protein>
<feature type="compositionally biased region" description="Polar residues" evidence="1">
    <location>
        <begin position="200"/>
        <end position="213"/>
    </location>
</feature>
<feature type="transmembrane region" description="Helical" evidence="2">
    <location>
        <begin position="37"/>
        <end position="59"/>
    </location>
</feature>
<feature type="transmembrane region" description="Helical" evidence="2">
    <location>
        <begin position="101"/>
        <end position="122"/>
    </location>
</feature>
<reference evidence="4" key="1">
    <citation type="journal article" date="2014" name="Proc. Natl. Acad. Sci. U.S.A.">
        <title>Extensive sampling of basidiomycete genomes demonstrates inadequacy of the white-rot/brown-rot paradigm for wood decay fungi.</title>
        <authorList>
            <person name="Riley R."/>
            <person name="Salamov A.A."/>
            <person name="Brown D.W."/>
            <person name="Nagy L.G."/>
            <person name="Floudas D."/>
            <person name="Held B.W."/>
            <person name="Levasseur A."/>
            <person name="Lombard V."/>
            <person name="Morin E."/>
            <person name="Otillar R."/>
            <person name="Lindquist E.A."/>
            <person name="Sun H."/>
            <person name="LaButti K.M."/>
            <person name="Schmutz J."/>
            <person name="Jabbour D."/>
            <person name="Luo H."/>
            <person name="Baker S.E."/>
            <person name="Pisabarro A.G."/>
            <person name="Walton J.D."/>
            <person name="Blanchette R.A."/>
            <person name="Henrissat B."/>
            <person name="Martin F."/>
            <person name="Cullen D."/>
            <person name="Hibbett D.S."/>
            <person name="Grigoriev I.V."/>
        </authorList>
    </citation>
    <scope>NUCLEOTIDE SEQUENCE [LARGE SCALE GENOMIC DNA]</scope>
    <source>
        <strain evidence="4">CBS 339.88</strain>
    </source>
</reference>
<name>A0A067TXF7_GALM3</name>
<keyword evidence="2" id="KW-0812">Transmembrane</keyword>
<feature type="transmembrane region" description="Helical" evidence="2">
    <location>
        <begin position="71"/>
        <end position="94"/>
    </location>
</feature>
<dbReference type="EMBL" id="KL142368">
    <property type="protein sequence ID" value="KDR84674.1"/>
    <property type="molecule type" value="Genomic_DNA"/>
</dbReference>
<dbReference type="HOGENOM" id="CLU_092120_0_0_1"/>
<evidence type="ECO:0000313" key="3">
    <source>
        <dbReference type="EMBL" id="KDR84674.1"/>
    </source>
</evidence>
<feature type="region of interest" description="Disordered" evidence="1">
    <location>
        <begin position="200"/>
        <end position="220"/>
    </location>
</feature>
<feature type="transmembrane region" description="Helical" evidence="2">
    <location>
        <begin position="151"/>
        <end position="172"/>
    </location>
</feature>